<sequence>MALGPCVNSKIGPSQETRSIQGSSVCAPHVLSQLPIPQVIERARAAQCRASITLSSSTTSRNVPTGLADDSTSQHRPHLDTGDANTLHWHRSGTCSAAVLSLTHYSLALSAMTSTGRSRFLISESALKLSLTPPPSATGTDSLSCASSTSSSSSSFAVRRKQFRATSVPNHQHEARVHSESSSSLVSLGIVLVVSGAQPDPYTRRPLKRPHRAIEREPKEKNPDGQTKEQPRYKPPPPHVPLTVRRRQRALKLTRTLPLYHPLRPLPPLPSPADSEPSVPVESQNPATRSSGRTRRPPPRNLEHLIVAVSNTAKQRQTSPTKKRKVVVIADDDMDMDIDFESETGSLKKKTKDSSGVDLVEDPAFEETDSSSGRARRAARRNGGKDSVTPTPPPQEHPAPSTTKIARSSGAQAKKPALSSRSTARRVTRRNSDETSSEEKDTAEPALVPTPAPAVPRRTSARRSAGIEHAEGIAVSVRA</sequence>
<feature type="region of interest" description="Disordered" evidence="1">
    <location>
        <begin position="131"/>
        <end position="151"/>
    </location>
</feature>
<accession>A0A0A1UK09</accession>
<proteinExistence type="predicted"/>
<gene>
    <name evidence="2" type="ORF">RSOL_273360</name>
</gene>
<feature type="compositionally biased region" description="Low complexity" evidence="1">
    <location>
        <begin position="142"/>
        <end position="151"/>
    </location>
</feature>
<feature type="region of interest" description="Disordered" evidence="1">
    <location>
        <begin position="334"/>
        <end position="479"/>
    </location>
</feature>
<comment type="caution">
    <text evidence="2">The sequence shown here is derived from an EMBL/GenBank/DDBJ whole genome shotgun (WGS) entry which is preliminary data.</text>
</comment>
<feature type="compositionally biased region" description="Basic and acidic residues" evidence="1">
    <location>
        <begin position="430"/>
        <end position="443"/>
    </location>
</feature>
<feature type="compositionally biased region" description="Acidic residues" evidence="1">
    <location>
        <begin position="359"/>
        <end position="369"/>
    </location>
</feature>
<protein>
    <submittedName>
        <fullName evidence="2">Uncharacterized protein</fullName>
    </submittedName>
</protein>
<evidence type="ECO:0000313" key="3">
    <source>
        <dbReference type="Proteomes" id="UP000030108"/>
    </source>
</evidence>
<dbReference type="OrthoDB" id="3254023at2759"/>
<feature type="compositionally biased region" description="Basic and acidic residues" evidence="1">
    <location>
        <begin position="212"/>
        <end position="232"/>
    </location>
</feature>
<reference evidence="3" key="1">
    <citation type="journal article" date="2014" name="Genome Announc.">
        <title>Draft genome sequence of the plant-pathogenic soil fungus Rhizoctonia solani anastomosis group 3 strain Rhs1AP.</title>
        <authorList>
            <person name="Cubeta M.A."/>
            <person name="Thomas E."/>
            <person name="Dean R.A."/>
            <person name="Jabaji S."/>
            <person name="Neate S.M."/>
            <person name="Tavantzis S."/>
            <person name="Toda T."/>
            <person name="Vilgalys R."/>
            <person name="Bharathan N."/>
            <person name="Fedorova-Abrams N."/>
            <person name="Pakala S.B."/>
            <person name="Pakala S.M."/>
            <person name="Zafar N."/>
            <person name="Joardar V."/>
            <person name="Losada L."/>
            <person name="Nierman W.C."/>
        </authorList>
    </citation>
    <scope>NUCLEOTIDE SEQUENCE [LARGE SCALE GENOMIC DNA]</scope>
    <source>
        <strain evidence="3">AG-3</strain>
    </source>
</reference>
<dbReference type="EMBL" id="JATN01000321">
    <property type="protein sequence ID" value="EUC58721.1"/>
    <property type="molecule type" value="Genomic_DNA"/>
</dbReference>
<name>A0A0A1UK09_9AGAM</name>
<feature type="region of interest" description="Disordered" evidence="1">
    <location>
        <begin position="57"/>
        <end position="84"/>
    </location>
</feature>
<dbReference type="AlphaFoldDB" id="A0A0A1UK09"/>
<evidence type="ECO:0000313" key="2">
    <source>
        <dbReference type="EMBL" id="EUC58721.1"/>
    </source>
</evidence>
<evidence type="ECO:0000256" key="1">
    <source>
        <dbReference type="SAM" id="MobiDB-lite"/>
    </source>
</evidence>
<feature type="compositionally biased region" description="Low complexity" evidence="1">
    <location>
        <begin position="253"/>
        <end position="263"/>
    </location>
</feature>
<organism evidence="2 3">
    <name type="scientific">Rhizoctonia solani AG-3 Rhs1AP</name>
    <dbReference type="NCBI Taxonomy" id="1086054"/>
    <lineage>
        <taxon>Eukaryota</taxon>
        <taxon>Fungi</taxon>
        <taxon>Dikarya</taxon>
        <taxon>Basidiomycota</taxon>
        <taxon>Agaricomycotina</taxon>
        <taxon>Agaricomycetes</taxon>
        <taxon>Cantharellales</taxon>
        <taxon>Ceratobasidiaceae</taxon>
        <taxon>Rhizoctonia</taxon>
    </lineage>
</organism>
<dbReference type="Proteomes" id="UP000030108">
    <property type="component" value="Unassembled WGS sequence"/>
</dbReference>
<feature type="compositionally biased region" description="Low complexity" evidence="1">
    <location>
        <begin position="455"/>
        <end position="464"/>
    </location>
</feature>
<feature type="region of interest" description="Disordered" evidence="1">
    <location>
        <begin position="198"/>
        <end position="300"/>
    </location>
</feature>